<feature type="transmembrane region" description="Helical" evidence="1">
    <location>
        <begin position="103"/>
        <end position="125"/>
    </location>
</feature>
<feature type="transmembrane region" description="Helical" evidence="1">
    <location>
        <begin position="147"/>
        <end position="167"/>
    </location>
</feature>
<dbReference type="InterPro" id="IPR031621">
    <property type="entry name" value="HisKA_7TM"/>
</dbReference>
<feature type="transmembrane region" description="Helical" evidence="1">
    <location>
        <begin position="179"/>
        <end position="200"/>
    </location>
</feature>
<evidence type="ECO:0000313" key="3">
    <source>
        <dbReference type="EMBL" id="SMC70068.1"/>
    </source>
</evidence>
<dbReference type="Gene3D" id="3.30.450.20">
    <property type="entry name" value="PAS domain"/>
    <property type="match status" value="1"/>
</dbReference>
<dbReference type="STRING" id="1122930.SAMN02745168_2113"/>
<dbReference type="Proteomes" id="UP000192790">
    <property type="component" value="Unassembled WGS sequence"/>
</dbReference>
<dbReference type="InterPro" id="IPR000014">
    <property type="entry name" value="PAS"/>
</dbReference>
<dbReference type="SMART" id="SM00267">
    <property type="entry name" value="GGDEF"/>
    <property type="match status" value="1"/>
</dbReference>
<dbReference type="InterPro" id="IPR029787">
    <property type="entry name" value="Nucleotide_cyclase"/>
</dbReference>
<protein>
    <submittedName>
        <fullName evidence="3">PAS domain S-box-containing protein/diguanylate cyclase (GGDEF) domain-containing protein</fullName>
    </submittedName>
</protein>
<keyword evidence="1" id="KW-1133">Transmembrane helix</keyword>
<dbReference type="Pfam" id="PF13188">
    <property type="entry name" value="PAS_8"/>
    <property type="match status" value="1"/>
</dbReference>
<evidence type="ECO:0000313" key="4">
    <source>
        <dbReference type="Proteomes" id="UP000192790"/>
    </source>
</evidence>
<dbReference type="PANTHER" id="PTHR46663:SF2">
    <property type="entry name" value="GGDEF DOMAIN-CONTAINING PROTEIN"/>
    <property type="match status" value="1"/>
</dbReference>
<gene>
    <name evidence="3" type="ORF">SAMN02745168_2113</name>
</gene>
<feature type="transmembrane region" description="Helical" evidence="1">
    <location>
        <begin position="38"/>
        <end position="58"/>
    </location>
</feature>
<reference evidence="3 4" key="1">
    <citation type="submission" date="2017-04" db="EMBL/GenBank/DDBJ databases">
        <authorList>
            <person name="Afonso C.L."/>
            <person name="Miller P.J."/>
            <person name="Scott M.A."/>
            <person name="Spackman E."/>
            <person name="Goraichik I."/>
            <person name="Dimitrov K.M."/>
            <person name="Suarez D.L."/>
            <person name="Swayne D.E."/>
        </authorList>
    </citation>
    <scope>NUCLEOTIDE SEQUENCE [LARGE SCALE GENOMIC DNA]</scope>
    <source>
        <strain evidence="3 4">DSM 12816</strain>
    </source>
</reference>
<sequence length="522" mass="59001">MHFQFVPYLWLSLTLVVLMLSLFHFAWNKRSVRGGHTFIAALSIVILWVIAQAMEFASVSLSAKLAWANLQYTLISLSIAAYFYLAVLYTGRDHWLKLRALRYLLLLEPAIVTVLSWTNGIHGLVRRNVYLDLSGAFPLVGKTYGPAFWAFSIYNLSLTVFTLLLLAQALNKKPKIYRAQILSLFIGLLLPALSIAVYITGLTPLRIDPTPMVLGASCIIIFQGIFRYHLFDIVPIAHSTIIQEMSTGMILFDRGGNVLEINPAARDMLELSPRRNWDMPAEELLKEYPQLLRICQGQAEHVEEAALGKSNTRYFEVSFKQLTDSGKKPLGWIMQIYNINERKLETEKMREAASHDALTSLPNRAYLEKMLSDCLENARKHDSVLALAYLDLDNFKQVNDTYGHDAGDAMLREVACRLKTTLRETDIVSRYGGDEYIILFPSIGNFDSSVLIREKILRAFEGGFPCNGAIIQIRASIGFALYPKDGNCMAELIRYADQAMYRAKGSKRCRHDSTKDTESEKA</sequence>
<dbReference type="PANTHER" id="PTHR46663">
    <property type="entry name" value="DIGUANYLATE CYCLASE DGCT-RELATED"/>
    <property type="match status" value="1"/>
</dbReference>
<dbReference type="NCBIfam" id="TIGR00229">
    <property type="entry name" value="sensory_box"/>
    <property type="match status" value="1"/>
</dbReference>
<dbReference type="RefSeq" id="WP_159448085.1">
    <property type="nucleotide sequence ID" value="NZ_FWXW01000005.1"/>
</dbReference>
<dbReference type="EMBL" id="FWXW01000005">
    <property type="protein sequence ID" value="SMC70068.1"/>
    <property type="molecule type" value="Genomic_DNA"/>
</dbReference>
<dbReference type="FunFam" id="3.30.70.270:FF:000001">
    <property type="entry name" value="Diguanylate cyclase domain protein"/>
    <property type="match status" value="1"/>
</dbReference>
<dbReference type="PROSITE" id="PS50887">
    <property type="entry name" value="GGDEF"/>
    <property type="match status" value="1"/>
</dbReference>
<dbReference type="InterPro" id="IPR000160">
    <property type="entry name" value="GGDEF_dom"/>
</dbReference>
<dbReference type="InterPro" id="IPR043128">
    <property type="entry name" value="Rev_trsase/Diguanyl_cyclase"/>
</dbReference>
<feature type="domain" description="GGDEF" evidence="2">
    <location>
        <begin position="383"/>
        <end position="516"/>
    </location>
</feature>
<dbReference type="SUPFAM" id="SSF55785">
    <property type="entry name" value="PYP-like sensor domain (PAS domain)"/>
    <property type="match status" value="1"/>
</dbReference>
<evidence type="ECO:0000256" key="1">
    <source>
        <dbReference type="SAM" id="Phobius"/>
    </source>
</evidence>
<dbReference type="Pfam" id="PF00990">
    <property type="entry name" value="GGDEF"/>
    <property type="match status" value="1"/>
</dbReference>
<accession>A0A1W2BCG6</accession>
<dbReference type="Gene3D" id="3.30.70.270">
    <property type="match status" value="1"/>
</dbReference>
<keyword evidence="1" id="KW-0472">Membrane</keyword>
<feature type="transmembrane region" description="Helical" evidence="1">
    <location>
        <begin position="6"/>
        <end position="26"/>
    </location>
</feature>
<evidence type="ECO:0000259" key="2">
    <source>
        <dbReference type="PROSITE" id="PS50887"/>
    </source>
</evidence>
<dbReference type="AlphaFoldDB" id="A0A1W2BCG6"/>
<dbReference type="CDD" id="cd01949">
    <property type="entry name" value="GGDEF"/>
    <property type="match status" value="1"/>
</dbReference>
<organism evidence="3 4">
    <name type="scientific">Papillibacter cinnamivorans DSM 12816</name>
    <dbReference type="NCBI Taxonomy" id="1122930"/>
    <lineage>
        <taxon>Bacteria</taxon>
        <taxon>Bacillati</taxon>
        <taxon>Bacillota</taxon>
        <taxon>Clostridia</taxon>
        <taxon>Eubacteriales</taxon>
        <taxon>Oscillospiraceae</taxon>
        <taxon>Papillibacter</taxon>
    </lineage>
</organism>
<dbReference type="OrthoDB" id="9807794at2"/>
<dbReference type="InterPro" id="IPR035965">
    <property type="entry name" value="PAS-like_dom_sf"/>
</dbReference>
<dbReference type="Pfam" id="PF16927">
    <property type="entry name" value="HisKA_7TM"/>
    <property type="match status" value="1"/>
</dbReference>
<proteinExistence type="predicted"/>
<dbReference type="NCBIfam" id="TIGR00254">
    <property type="entry name" value="GGDEF"/>
    <property type="match status" value="1"/>
</dbReference>
<name>A0A1W2BCG6_9FIRM</name>
<feature type="transmembrane region" description="Helical" evidence="1">
    <location>
        <begin position="70"/>
        <end position="91"/>
    </location>
</feature>
<keyword evidence="4" id="KW-1185">Reference proteome</keyword>
<feature type="transmembrane region" description="Helical" evidence="1">
    <location>
        <begin position="212"/>
        <end position="230"/>
    </location>
</feature>
<dbReference type="CDD" id="cd00130">
    <property type="entry name" value="PAS"/>
    <property type="match status" value="1"/>
</dbReference>
<keyword evidence="1" id="KW-0812">Transmembrane</keyword>
<dbReference type="InterPro" id="IPR052163">
    <property type="entry name" value="DGC-Regulatory_Protein"/>
</dbReference>
<dbReference type="SUPFAM" id="SSF55073">
    <property type="entry name" value="Nucleotide cyclase"/>
    <property type="match status" value="1"/>
</dbReference>